<evidence type="ECO:0000259" key="6">
    <source>
        <dbReference type="PROSITE" id="PS50943"/>
    </source>
</evidence>
<dbReference type="InterPro" id="IPR001761">
    <property type="entry name" value="Peripla_BP/Lac1_sug-bd_dom"/>
</dbReference>
<evidence type="ECO:0000256" key="3">
    <source>
        <dbReference type="ARBA" id="ARBA00023125"/>
    </source>
</evidence>
<evidence type="ECO:0000256" key="1">
    <source>
        <dbReference type="ARBA" id="ARBA00022491"/>
    </source>
</evidence>
<dbReference type="SUPFAM" id="SSF53822">
    <property type="entry name" value="Periplasmic binding protein-like I"/>
    <property type="match status" value="1"/>
</dbReference>
<dbReference type="EMBL" id="JAUSVK010000001">
    <property type="protein sequence ID" value="MDQ0391896.1"/>
    <property type="molecule type" value="Genomic_DNA"/>
</dbReference>
<sequence length="343" mass="37016">MATIKDVALKAGVSTATVSHVINESRTVSPETKKKVKQAIKLLKYRPDGIARSLRVSQTGTIAVLIADVANPFFADFVRGVEDTAHQRGERYNLLLCNTEENPERERRALDLVLERRIDGIVMAPTGGNEEMLADLVESGLPLVFGDRRLRGVAADAVLTNNVEAAGELARHLLSLGHRRIGLLKADLSASAIHERIEGFLGAVAAAGAPVDPAHIVTSASNIPAAMQGGLALLQIEPRLDAVFCTNNFMTLGMMQALMERGLRCPDDIAVVGFDDFPWATAFHPRLTVVAQPAYEIGREAATLLFDRICGRRTGPAVQMVLNDTLLIRDSCGARARGRPARS</sequence>
<dbReference type="SMART" id="SM00354">
    <property type="entry name" value="HTH_LACI"/>
    <property type="match status" value="1"/>
</dbReference>
<keyword evidence="1" id="KW-0678">Repressor</keyword>
<evidence type="ECO:0000256" key="4">
    <source>
        <dbReference type="ARBA" id="ARBA00023163"/>
    </source>
</evidence>
<gene>
    <name evidence="7" type="ORF">J3R73_001688</name>
</gene>
<dbReference type="PROSITE" id="PS00356">
    <property type="entry name" value="HTH_LACI_1"/>
    <property type="match status" value="1"/>
</dbReference>
<feature type="domain" description="HTH cro/C1-type" evidence="6">
    <location>
        <begin position="3"/>
        <end position="50"/>
    </location>
</feature>
<organism evidence="7 8">
    <name type="scientific">Labrys monachus</name>
    <dbReference type="NCBI Taxonomy" id="217067"/>
    <lineage>
        <taxon>Bacteria</taxon>
        <taxon>Pseudomonadati</taxon>
        <taxon>Pseudomonadota</taxon>
        <taxon>Alphaproteobacteria</taxon>
        <taxon>Hyphomicrobiales</taxon>
        <taxon>Xanthobacteraceae</taxon>
        <taxon>Labrys</taxon>
    </lineage>
</organism>
<proteinExistence type="predicted"/>
<dbReference type="SUPFAM" id="SSF47413">
    <property type="entry name" value="lambda repressor-like DNA-binding domains"/>
    <property type="match status" value="1"/>
</dbReference>
<dbReference type="PANTHER" id="PTHR30146:SF148">
    <property type="entry name" value="HTH-TYPE TRANSCRIPTIONAL REPRESSOR PURR-RELATED"/>
    <property type="match status" value="1"/>
</dbReference>
<evidence type="ECO:0000259" key="5">
    <source>
        <dbReference type="PROSITE" id="PS50932"/>
    </source>
</evidence>
<dbReference type="Proteomes" id="UP001237448">
    <property type="component" value="Unassembled WGS sequence"/>
</dbReference>
<dbReference type="Pfam" id="PF00356">
    <property type="entry name" value="LacI"/>
    <property type="match status" value="1"/>
</dbReference>
<evidence type="ECO:0000313" key="7">
    <source>
        <dbReference type="EMBL" id="MDQ0391896.1"/>
    </source>
</evidence>
<dbReference type="PROSITE" id="PS50932">
    <property type="entry name" value="HTH_LACI_2"/>
    <property type="match status" value="1"/>
</dbReference>
<feature type="domain" description="HTH lacI-type" evidence="5">
    <location>
        <begin position="2"/>
        <end position="56"/>
    </location>
</feature>
<accession>A0ABU0FBH6</accession>
<reference evidence="7 8" key="1">
    <citation type="submission" date="2023-07" db="EMBL/GenBank/DDBJ databases">
        <title>Genomic Encyclopedia of Type Strains, Phase IV (KMG-IV): sequencing the most valuable type-strain genomes for metagenomic binning, comparative biology and taxonomic classification.</title>
        <authorList>
            <person name="Goeker M."/>
        </authorList>
    </citation>
    <scope>NUCLEOTIDE SEQUENCE [LARGE SCALE GENOMIC DNA]</scope>
    <source>
        <strain evidence="7 8">DSM 5896</strain>
    </source>
</reference>
<keyword evidence="8" id="KW-1185">Reference proteome</keyword>
<dbReference type="InterPro" id="IPR028082">
    <property type="entry name" value="Peripla_BP_I"/>
</dbReference>
<keyword evidence="4" id="KW-0804">Transcription</keyword>
<dbReference type="InterPro" id="IPR000843">
    <property type="entry name" value="HTH_LacI"/>
</dbReference>
<dbReference type="RefSeq" id="WP_307424953.1">
    <property type="nucleotide sequence ID" value="NZ_JAUSVK010000001.1"/>
</dbReference>
<dbReference type="Gene3D" id="1.10.260.40">
    <property type="entry name" value="lambda repressor-like DNA-binding domains"/>
    <property type="match status" value="1"/>
</dbReference>
<dbReference type="InterPro" id="IPR010982">
    <property type="entry name" value="Lambda_DNA-bd_dom_sf"/>
</dbReference>
<dbReference type="CDD" id="cd01392">
    <property type="entry name" value="HTH_LacI"/>
    <property type="match status" value="1"/>
</dbReference>
<dbReference type="PROSITE" id="PS50943">
    <property type="entry name" value="HTH_CROC1"/>
    <property type="match status" value="1"/>
</dbReference>
<dbReference type="CDD" id="cd19977">
    <property type="entry name" value="PBP1_EndR-like"/>
    <property type="match status" value="1"/>
</dbReference>
<name>A0ABU0FBH6_9HYPH</name>
<dbReference type="InterPro" id="IPR001387">
    <property type="entry name" value="Cro/C1-type_HTH"/>
</dbReference>
<dbReference type="Gene3D" id="3.40.50.2300">
    <property type="match status" value="2"/>
</dbReference>
<evidence type="ECO:0000256" key="2">
    <source>
        <dbReference type="ARBA" id="ARBA00023015"/>
    </source>
</evidence>
<evidence type="ECO:0000313" key="8">
    <source>
        <dbReference type="Proteomes" id="UP001237448"/>
    </source>
</evidence>
<dbReference type="PANTHER" id="PTHR30146">
    <property type="entry name" value="LACI-RELATED TRANSCRIPTIONAL REPRESSOR"/>
    <property type="match status" value="1"/>
</dbReference>
<keyword evidence="2" id="KW-0805">Transcription regulation</keyword>
<dbReference type="Pfam" id="PF00532">
    <property type="entry name" value="Peripla_BP_1"/>
    <property type="match status" value="1"/>
</dbReference>
<keyword evidence="3" id="KW-0238">DNA-binding</keyword>
<protein>
    <submittedName>
        <fullName evidence="7">LacI family transcriptional regulator</fullName>
    </submittedName>
</protein>
<comment type="caution">
    <text evidence="7">The sequence shown here is derived from an EMBL/GenBank/DDBJ whole genome shotgun (WGS) entry which is preliminary data.</text>
</comment>
<dbReference type="PRINTS" id="PR00036">
    <property type="entry name" value="HTHLACI"/>
</dbReference>